<dbReference type="OrthoDB" id="5787359at2759"/>
<dbReference type="AlphaFoldDB" id="A0A016V8P3"/>
<accession>A0A016V8P3</accession>
<organism evidence="1 2">
    <name type="scientific">Ancylostoma ceylanicum</name>
    <dbReference type="NCBI Taxonomy" id="53326"/>
    <lineage>
        <taxon>Eukaryota</taxon>
        <taxon>Metazoa</taxon>
        <taxon>Ecdysozoa</taxon>
        <taxon>Nematoda</taxon>
        <taxon>Chromadorea</taxon>
        <taxon>Rhabditida</taxon>
        <taxon>Rhabditina</taxon>
        <taxon>Rhabditomorpha</taxon>
        <taxon>Strongyloidea</taxon>
        <taxon>Ancylostomatidae</taxon>
        <taxon>Ancylostomatinae</taxon>
        <taxon>Ancylostoma</taxon>
    </lineage>
</organism>
<comment type="caution">
    <text evidence="1">The sequence shown here is derived from an EMBL/GenBank/DDBJ whole genome shotgun (WGS) entry which is preliminary data.</text>
</comment>
<dbReference type="PANTHER" id="PTHR31063:SF3">
    <property type="entry name" value="ENHANCER OF POLYCOMB-LIKE PROTEIN"/>
    <property type="match status" value="1"/>
</dbReference>
<sequence length="838" mass="97322">MESEPEEEYCKGAYGKDSRWRKCNAAHRGDTYLQRKMADRVVISKTLHDPANILSKRAEKRLIAQLNDGICPYVLYSLNKKQRWRTITPASLLRLQHPVELDAMVVNRRIGPASLNRAFLDCHAVYNVAFLTDDKLGNLSTSGKGKKLEHFTDRLHEDDSDGEVEAVRLLYNIVQAHLSETSTYGKTWRKGKRRRTQRKGACCEETSHAIQQFLEPEFEEDSDFGYAGVPYSRSLLTLGDFMQQPSPSRTVPVHKSTAEVGSEKVTSKLFPDLIDISRETNAPHVFEVIDVPLKRLKPFDFREEISKIAQDDRIDILWLDEDRIRIDASFRVRIPANEPLHSPLLIIFFERMNSAMLRIRINANALYALTWDDYELNLALEEQEDVSSLYHTIVSFIWKLRNIEWERWREQPRTRYNTCKENFSRRVNGRRLAVQAESYCVYDQMRILNKRHRATQSFHIDADHNLQQKDNFKGCSSCESNQKSDLFPWKNGLICRDCVAHSVVRQIRLNQFPVDVPLDTKPNFSVVDLLFAILPLPVACLYVTMSCDYYRTLDGNETHSAVCPRCSLTVAFNDPSKLRGCICPSCECHWCYFCSSEPHWPMSCQQFEEWSQKWDRQYMTDKHFLDPDECMLRILCGECGLKFDVAESIAHGTLCPTQWCHSHYDDSVLMCKRRDTVGHAAYALFPLDPQYRKAYRTEGLRIPKMGREARIEKFWMAKLIKKDFADVCVEARKLRFNQERTAAFEQEVSRKGHSRITDLRLTAFTLVENCSAWLYLNRHDTSNNYLMKSVRQLFQHALTLEAELENRLPNVELWADTVNKSSSDLISSFQKMLSNTNL</sequence>
<proteinExistence type="predicted"/>
<dbReference type="SUPFAM" id="SSF57850">
    <property type="entry name" value="RING/U-box"/>
    <property type="match status" value="1"/>
</dbReference>
<dbReference type="CDD" id="cd20335">
    <property type="entry name" value="BRcat_RBR"/>
    <property type="match status" value="1"/>
</dbReference>
<dbReference type="EMBL" id="JARK01001350">
    <property type="protein sequence ID" value="EYC24014.1"/>
    <property type="molecule type" value="Genomic_DNA"/>
</dbReference>
<name>A0A016V8P3_9BILA</name>
<keyword evidence="2" id="KW-1185">Reference proteome</keyword>
<dbReference type="Proteomes" id="UP000024635">
    <property type="component" value="Unassembled WGS sequence"/>
</dbReference>
<dbReference type="PANTHER" id="PTHR31063">
    <property type="entry name" value="PROTEIN CBG08668"/>
    <property type="match status" value="1"/>
</dbReference>
<evidence type="ECO:0008006" key="3">
    <source>
        <dbReference type="Google" id="ProtNLM"/>
    </source>
</evidence>
<evidence type="ECO:0000313" key="1">
    <source>
        <dbReference type="EMBL" id="EYC24014.1"/>
    </source>
</evidence>
<evidence type="ECO:0000313" key="2">
    <source>
        <dbReference type="Proteomes" id="UP000024635"/>
    </source>
</evidence>
<gene>
    <name evidence="1" type="primary">Acey_s0014.g2270</name>
    <name evidence="1" type="ORF">Y032_0014g2270</name>
</gene>
<reference evidence="2" key="1">
    <citation type="journal article" date="2015" name="Nat. Genet.">
        <title>The genome and transcriptome of the zoonotic hookworm Ancylostoma ceylanicum identify infection-specific gene families.</title>
        <authorList>
            <person name="Schwarz E.M."/>
            <person name="Hu Y."/>
            <person name="Antoshechkin I."/>
            <person name="Miller M.M."/>
            <person name="Sternberg P.W."/>
            <person name="Aroian R.V."/>
        </authorList>
    </citation>
    <scope>NUCLEOTIDE SEQUENCE</scope>
    <source>
        <strain evidence="2">HY135</strain>
    </source>
</reference>
<protein>
    <recommendedName>
        <fullName evidence="3">IBR domain-containing protein</fullName>
    </recommendedName>
</protein>